<evidence type="ECO:0000256" key="7">
    <source>
        <dbReference type="ARBA" id="ARBA00022989"/>
    </source>
</evidence>
<evidence type="ECO:0000256" key="5">
    <source>
        <dbReference type="ARBA" id="ARBA00022692"/>
    </source>
</evidence>
<evidence type="ECO:0000256" key="11">
    <source>
        <dbReference type="SAM" id="MobiDB-lite"/>
    </source>
</evidence>
<gene>
    <name evidence="13" type="primary">LOC116304411</name>
</gene>
<dbReference type="RefSeq" id="XP_031570012.1">
    <property type="nucleotide sequence ID" value="XM_031714152.1"/>
</dbReference>
<dbReference type="PANTHER" id="PTHR11214">
    <property type="entry name" value="BETA-1,3-N-ACETYLGLUCOSAMINYLTRANSFERASE"/>
    <property type="match status" value="1"/>
</dbReference>
<dbReference type="FunCoup" id="A0A6P8ISW8">
    <property type="interactions" value="141"/>
</dbReference>
<organism evidence="12 13">
    <name type="scientific">Actinia tenebrosa</name>
    <name type="common">Australian red waratah sea anemone</name>
    <dbReference type="NCBI Taxonomy" id="6105"/>
    <lineage>
        <taxon>Eukaryota</taxon>
        <taxon>Metazoa</taxon>
        <taxon>Cnidaria</taxon>
        <taxon>Anthozoa</taxon>
        <taxon>Hexacorallia</taxon>
        <taxon>Actiniaria</taxon>
        <taxon>Actiniidae</taxon>
        <taxon>Actinia</taxon>
    </lineage>
</organism>
<keyword evidence="12" id="KW-1185">Reference proteome</keyword>
<evidence type="ECO:0000313" key="12">
    <source>
        <dbReference type="Proteomes" id="UP000515163"/>
    </source>
</evidence>
<evidence type="ECO:0000256" key="4">
    <source>
        <dbReference type="ARBA" id="ARBA00022679"/>
    </source>
</evidence>
<feature type="compositionally biased region" description="Basic and acidic residues" evidence="11">
    <location>
        <begin position="69"/>
        <end position="85"/>
    </location>
</feature>
<evidence type="ECO:0000256" key="9">
    <source>
        <dbReference type="ARBA" id="ARBA00023136"/>
    </source>
</evidence>
<feature type="compositionally biased region" description="Low complexity" evidence="11">
    <location>
        <begin position="86"/>
        <end position="110"/>
    </location>
</feature>
<dbReference type="KEGG" id="aten:116304411"/>
<reference evidence="13" key="1">
    <citation type="submission" date="2025-08" db="UniProtKB">
        <authorList>
            <consortium name="RefSeq"/>
        </authorList>
    </citation>
    <scope>IDENTIFICATION</scope>
    <source>
        <tissue evidence="13">Tentacle</tissue>
    </source>
</reference>
<evidence type="ECO:0000256" key="3">
    <source>
        <dbReference type="ARBA" id="ARBA00022676"/>
    </source>
</evidence>
<comment type="subcellular location">
    <subcellularLocation>
        <location evidence="1 10">Golgi apparatus membrane</location>
        <topology evidence="1 10">Single-pass type II membrane protein</topology>
    </subcellularLocation>
</comment>
<sequence>MSFRLRKFSLVLFVFSFFVGIQFVSFVWLNSKGKTINYFQGFQHPIHNNSHNGSSMRSPKETPSFIPKESPKITNDEAMRTETKSPQRTTTLRQTSPSTTTSNNSKISPPTAKTIDMENEYHPLVNFSFVWPETTPDLKGERDFFLVVLVNSAAKGKKYRARRNAIRKTWANMTNCEHSKMKQNPTLQQLRWILVFSLGKADDPGENEANAEESKNHNDLLIGDFLDHYLNNVVKVFMGELWVSTMNVRYILKTDDDVYVRIPSVIEWIVVQNYPSSFYGGAPYFNFKVDRNPNGKWAVSKRYFEEDIFPPFCAGAFYVLSTDILSKMFNYVRRRKPFHTDDAYVGIAARDLSIPVKRIPGLLLEDNMPIFLGSFNDCRLLQARGFGHSIEPPLMNAVFNRLDELCVRNATC</sequence>
<dbReference type="AlphaFoldDB" id="A0A6P8ISW8"/>
<dbReference type="Gene3D" id="3.90.550.50">
    <property type="match status" value="1"/>
</dbReference>
<accession>A0A6P8ISW8</accession>
<protein>
    <recommendedName>
        <fullName evidence="10">Hexosyltransferase</fullName>
        <ecNumber evidence="10">2.4.1.-</ecNumber>
    </recommendedName>
</protein>
<dbReference type="GO" id="GO:0000139">
    <property type="term" value="C:Golgi membrane"/>
    <property type="evidence" value="ECO:0007669"/>
    <property type="project" value="UniProtKB-SubCell"/>
</dbReference>
<evidence type="ECO:0000256" key="8">
    <source>
        <dbReference type="ARBA" id="ARBA00023034"/>
    </source>
</evidence>
<dbReference type="GO" id="GO:0016758">
    <property type="term" value="F:hexosyltransferase activity"/>
    <property type="evidence" value="ECO:0007669"/>
    <property type="project" value="InterPro"/>
</dbReference>
<keyword evidence="4" id="KW-0808">Transferase</keyword>
<dbReference type="InParanoid" id="A0A6P8ISW8"/>
<proteinExistence type="inferred from homology"/>
<evidence type="ECO:0000313" key="13">
    <source>
        <dbReference type="RefSeq" id="XP_031570012.1"/>
    </source>
</evidence>
<dbReference type="OrthoDB" id="5964716at2759"/>
<dbReference type="Proteomes" id="UP000515163">
    <property type="component" value="Unplaced"/>
</dbReference>
<comment type="similarity">
    <text evidence="2 10">Belongs to the glycosyltransferase 31 family.</text>
</comment>
<dbReference type="PANTHER" id="PTHR11214:SF376">
    <property type="entry name" value="HEXOSYLTRANSFERASE"/>
    <property type="match status" value="1"/>
</dbReference>
<keyword evidence="5" id="KW-0812">Transmembrane</keyword>
<name>A0A6P8ISW8_ACTTE</name>
<keyword evidence="6" id="KW-0735">Signal-anchor</keyword>
<keyword evidence="9" id="KW-0472">Membrane</keyword>
<evidence type="ECO:0000256" key="10">
    <source>
        <dbReference type="RuleBase" id="RU363063"/>
    </source>
</evidence>
<evidence type="ECO:0000256" key="6">
    <source>
        <dbReference type="ARBA" id="ARBA00022968"/>
    </source>
</evidence>
<evidence type="ECO:0000256" key="2">
    <source>
        <dbReference type="ARBA" id="ARBA00008661"/>
    </source>
</evidence>
<dbReference type="EC" id="2.4.1.-" evidence="10"/>
<keyword evidence="8 10" id="KW-0333">Golgi apparatus</keyword>
<dbReference type="Pfam" id="PF01762">
    <property type="entry name" value="Galactosyl_T"/>
    <property type="match status" value="1"/>
</dbReference>
<feature type="region of interest" description="Disordered" evidence="11">
    <location>
        <begin position="49"/>
        <end position="110"/>
    </location>
</feature>
<keyword evidence="7" id="KW-1133">Transmembrane helix</keyword>
<dbReference type="GeneID" id="116304411"/>
<dbReference type="GO" id="GO:0006493">
    <property type="term" value="P:protein O-linked glycosylation"/>
    <property type="evidence" value="ECO:0007669"/>
    <property type="project" value="TreeGrafter"/>
</dbReference>
<dbReference type="InterPro" id="IPR002659">
    <property type="entry name" value="Glyco_trans_31"/>
</dbReference>
<keyword evidence="3 10" id="KW-0328">Glycosyltransferase</keyword>
<evidence type="ECO:0000256" key="1">
    <source>
        <dbReference type="ARBA" id="ARBA00004323"/>
    </source>
</evidence>